<keyword evidence="2" id="KW-1185">Reference proteome</keyword>
<sequence length="61" mass="6404">MSGVQTAWPSVKVANTSTRAAARDGRGRASEARRGGRESKNILCADICCARTASGANHIMQ</sequence>
<comment type="caution">
    <text evidence="1">The sequence shown here is derived from an EMBL/GenBank/DDBJ whole genome shotgun (WGS) entry which is preliminary data.</text>
</comment>
<protein>
    <submittedName>
        <fullName evidence="1">Uncharacterized protein</fullName>
    </submittedName>
</protein>
<dbReference type="EMBL" id="CM046118">
    <property type="protein sequence ID" value="KAI8438656.1"/>
    <property type="molecule type" value="Genomic_DNA"/>
</dbReference>
<reference evidence="1 2" key="1">
    <citation type="journal article" date="2022" name="Genome Biol. Evol.">
        <title>The Spruce Budworm Genome: Reconstructing the Evolutionary History of Antifreeze Proteins.</title>
        <authorList>
            <person name="Beliveau C."/>
            <person name="Gagne P."/>
            <person name="Picq S."/>
            <person name="Vernygora O."/>
            <person name="Keeling C.I."/>
            <person name="Pinkney K."/>
            <person name="Doucet D."/>
            <person name="Wen F."/>
            <person name="Johnston J.S."/>
            <person name="Maaroufi H."/>
            <person name="Boyle B."/>
            <person name="Laroche J."/>
            <person name="Dewar K."/>
            <person name="Juretic N."/>
            <person name="Blackburn G."/>
            <person name="Nisole A."/>
            <person name="Brunet B."/>
            <person name="Brandao M."/>
            <person name="Lumley L."/>
            <person name="Duan J."/>
            <person name="Quan G."/>
            <person name="Lucarotti C.J."/>
            <person name="Roe A.D."/>
            <person name="Sperling F.A.H."/>
            <person name="Levesque R.C."/>
            <person name="Cusson M."/>
        </authorList>
    </citation>
    <scope>NUCLEOTIDE SEQUENCE [LARGE SCALE GENOMIC DNA]</scope>
    <source>
        <strain evidence="1">Glfc:IPQL:Cfum</strain>
    </source>
</reference>
<organism evidence="1 2">
    <name type="scientific">Choristoneura fumiferana</name>
    <name type="common">Spruce budworm moth</name>
    <name type="synonym">Archips fumiferana</name>
    <dbReference type="NCBI Taxonomy" id="7141"/>
    <lineage>
        <taxon>Eukaryota</taxon>
        <taxon>Metazoa</taxon>
        <taxon>Ecdysozoa</taxon>
        <taxon>Arthropoda</taxon>
        <taxon>Hexapoda</taxon>
        <taxon>Insecta</taxon>
        <taxon>Pterygota</taxon>
        <taxon>Neoptera</taxon>
        <taxon>Endopterygota</taxon>
        <taxon>Lepidoptera</taxon>
        <taxon>Glossata</taxon>
        <taxon>Ditrysia</taxon>
        <taxon>Tortricoidea</taxon>
        <taxon>Tortricidae</taxon>
        <taxon>Tortricinae</taxon>
        <taxon>Choristoneura</taxon>
    </lineage>
</organism>
<accession>A0ACC0KPZ8</accession>
<gene>
    <name evidence="1" type="ORF">MSG28_011082</name>
</gene>
<dbReference type="Proteomes" id="UP001064048">
    <property type="component" value="Chromosome 18"/>
</dbReference>
<proteinExistence type="predicted"/>
<evidence type="ECO:0000313" key="1">
    <source>
        <dbReference type="EMBL" id="KAI8438656.1"/>
    </source>
</evidence>
<name>A0ACC0KPZ8_CHOFU</name>
<evidence type="ECO:0000313" key="2">
    <source>
        <dbReference type="Proteomes" id="UP001064048"/>
    </source>
</evidence>